<evidence type="ECO:0000313" key="4">
    <source>
        <dbReference type="EMBL" id="KAJ1688505.1"/>
    </source>
</evidence>
<sequence length="119" mass="11864">MASFNLRAVIAATVAVLLLTAPHTTNAAITCGQVASSIAQCMSYARTGQGSPPAQCCSGVKSLNSMATTTSDRQAVCNCLKNLAKGATVNAGAVAGIPGKCGVSVPYAISTSTDCSKVH</sequence>
<gene>
    <name evidence="4" type="ORF">LUZ63_019895</name>
</gene>
<keyword evidence="2" id="KW-0732">Signal</keyword>
<evidence type="ECO:0000313" key="5">
    <source>
        <dbReference type="Proteomes" id="UP001151287"/>
    </source>
</evidence>
<feature type="domain" description="Bifunctional inhibitor/plant lipid transfer protein/seed storage helical" evidence="3">
    <location>
        <begin position="31"/>
        <end position="115"/>
    </location>
</feature>
<dbReference type="InterPro" id="IPR036312">
    <property type="entry name" value="Bifun_inhib/LTP/seed_sf"/>
</dbReference>
<dbReference type="OrthoDB" id="770678at2759"/>
<accession>A0A9Q0C7A8</accession>
<dbReference type="Proteomes" id="UP001151287">
    <property type="component" value="Unassembled WGS sequence"/>
</dbReference>
<dbReference type="PANTHER" id="PTHR33076">
    <property type="entry name" value="NON-SPECIFIC LIPID-TRANSFER PROTEIN 2-RELATED"/>
    <property type="match status" value="1"/>
</dbReference>
<dbReference type="GO" id="GO:0008289">
    <property type="term" value="F:lipid binding"/>
    <property type="evidence" value="ECO:0007669"/>
    <property type="project" value="UniProtKB-KW"/>
</dbReference>
<organism evidence="4 5">
    <name type="scientific">Rhynchospora breviuscula</name>
    <dbReference type="NCBI Taxonomy" id="2022672"/>
    <lineage>
        <taxon>Eukaryota</taxon>
        <taxon>Viridiplantae</taxon>
        <taxon>Streptophyta</taxon>
        <taxon>Embryophyta</taxon>
        <taxon>Tracheophyta</taxon>
        <taxon>Spermatophyta</taxon>
        <taxon>Magnoliopsida</taxon>
        <taxon>Liliopsida</taxon>
        <taxon>Poales</taxon>
        <taxon>Cyperaceae</taxon>
        <taxon>Cyperoideae</taxon>
        <taxon>Rhynchosporeae</taxon>
        <taxon>Rhynchospora</taxon>
    </lineage>
</organism>
<proteinExistence type="inferred from homology"/>
<dbReference type="EMBL" id="JAMQYH010000005">
    <property type="protein sequence ID" value="KAJ1688505.1"/>
    <property type="molecule type" value="Genomic_DNA"/>
</dbReference>
<dbReference type="PROSITE" id="PS00597">
    <property type="entry name" value="PLANT_LTP"/>
    <property type="match status" value="1"/>
</dbReference>
<keyword evidence="1" id="KW-0813">Transport</keyword>
<comment type="similarity">
    <text evidence="1">Belongs to the plant LTP family.</text>
</comment>
<dbReference type="InterPro" id="IPR016140">
    <property type="entry name" value="Bifunc_inhib/LTP/seed_store"/>
</dbReference>
<keyword evidence="5" id="KW-1185">Reference proteome</keyword>
<dbReference type="SUPFAM" id="SSF47699">
    <property type="entry name" value="Bifunctional inhibitor/lipid-transfer protein/seed storage 2S albumin"/>
    <property type="match status" value="1"/>
</dbReference>
<reference evidence="4" key="1">
    <citation type="journal article" date="2022" name="Cell">
        <title>Repeat-based holocentromeres influence genome architecture and karyotype evolution.</title>
        <authorList>
            <person name="Hofstatter P.G."/>
            <person name="Thangavel G."/>
            <person name="Lux T."/>
            <person name="Neumann P."/>
            <person name="Vondrak T."/>
            <person name="Novak P."/>
            <person name="Zhang M."/>
            <person name="Costa L."/>
            <person name="Castellani M."/>
            <person name="Scott A."/>
            <person name="Toegelov H."/>
            <person name="Fuchs J."/>
            <person name="Mata-Sucre Y."/>
            <person name="Dias Y."/>
            <person name="Vanzela A.L.L."/>
            <person name="Huettel B."/>
            <person name="Almeida C.C.S."/>
            <person name="Simkova H."/>
            <person name="Souza G."/>
            <person name="Pedrosa-Harand A."/>
            <person name="Macas J."/>
            <person name="Mayer K.F.X."/>
            <person name="Houben A."/>
            <person name="Marques A."/>
        </authorList>
    </citation>
    <scope>NUCLEOTIDE SEQUENCE</scope>
    <source>
        <strain evidence="4">RhyBre1mFocal</strain>
    </source>
</reference>
<feature type="chain" id="PRO_5040480058" description="Non-specific lipid-transfer protein" evidence="2">
    <location>
        <begin position="28"/>
        <end position="119"/>
    </location>
</feature>
<dbReference type="GO" id="GO:0006869">
    <property type="term" value="P:lipid transport"/>
    <property type="evidence" value="ECO:0007669"/>
    <property type="project" value="InterPro"/>
</dbReference>
<dbReference type="SMART" id="SM00499">
    <property type="entry name" value="AAI"/>
    <property type="match status" value="1"/>
</dbReference>
<evidence type="ECO:0000256" key="2">
    <source>
        <dbReference type="SAM" id="SignalP"/>
    </source>
</evidence>
<dbReference type="InterPro" id="IPR000528">
    <property type="entry name" value="Plant_nsLTP"/>
</dbReference>
<dbReference type="AlphaFoldDB" id="A0A9Q0C7A8"/>
<comment type="function">
    <text evidence="1">Plant non-specific lipid-transfer proteins transfer phospholipids as well as galactolipids across membranes. May play a role in wax or cutin deposition in the cell walls of expanding epidermal cells and certain secretory tissues.</text>
</comment>
<protein>
    <recommendedName>
        <fullName evidence="1">Non-specific lipid-transfer protein</fullName>
    </recommendedName>
</protein>
<dbReference type="PRINTS" id="PR00382">
    <property type="entry name" value="LIPIDTRNSFER"/>
</dbReference>
<name>A0A9Q0C7A8_9POAL</name>
<evidence type="ECO:0000256" key="1">
    <source>
        <dbReference type="RuleBase" id="RU000628"/>
    </source>
</evidence>
<keyword evidence="1" id="KW-0446">Lipid-binding</keyword>
<dbReference type="CDD" id="cd01960">
    <property type="entry name" value="nsLTP1"/>
    <property type="match status" value="1"/>
</dbReference>
<feature type="signal peptide" evidence="2">
    <location>
        <begin position="1"/>
        <end position="27"/>
    </location>
</feature>
<evidence type="ECO:0000259" key="3">
    <source>
        <dbReference type="SMART" id="SM00499"/>
    </source>
</evidence>
<dbReference type="Gene3D" id="1.10.110.10">
    <property type="entry name" value="Plant lipid-transfer and hydrophobic proteins"/>
    <property type="match status" value="1"/>
</dbReference>
<comment type="caution">
    <text evidence="4">The sequence shown here is derived from an EMBL/GenBank/DDBJ whole genome shotgun (WGS) entry which is preliminary data.</text>
</comment>
<dbReference type="Pfam" id="PF00234">
    <property type="entry name" value="Tryp_alpha_amyl"/>
    <property type="match status" value="1"/>
</dbReference>